<dbReference type="GO" id="GO:0050515">
    <property type="term" value="F:4-(cytidine 5'-diphospho)-2-C-methyl-D-erythritol kinase activity"/>
    <property type="evidence" value="ECO:0007669"/>
    <property type="project" value="TreeGrafter"/>
</dbReference>
<name>A0A382X3K4_9ZZZZ</name>
<keyword evidence="4" id="KW-0067">ATP-binding</keyword>
<feature type="domain" description="GHMP kinase N-terminal" evidence="5">
    <location>
        <begin position="67"/>
        <end position="128"/>
    </location>
</feature>
<organism evidence="6">
    <name type="scientific">marine metagenome</name>
    <dbReference type="NCBI Taxonomy" id="408172"/>
    <lineage>
        <taxon>unclassified sequences</taxon>
        <taxon>metagenomes</taxon>
        <taxon>ecological metagenomes</taxon>
    </lineage>
</organism>
<dbReference type="EMBL" id="UINC01164706">
    <property type="protein sequence ID" value="SVD65692.1"/>
    <property type="molecule type" value="Genomic_DNA"/>
</dbReference>
<dbReference type="InterPro" id="IPR020568">
    <property type="entry name" value="Ribosomal_Su5_D2-typ_SF"/>
</dbReference>
<feature type="non-terminal residue" evidence="6">
    <location>
        <position position="130"/>
    </location>
</feature>
<keyword evidence="2" id="KW-0547">Nucleotide-binding</keyword>
<sequence length="130" mass="14750">MSTNIYYSYAKINLGLLILNKRDDGYHNIRSIFIELNLADELIFQPSSKLVLTAENNNIKLPLDENNLIIQAYRLIRSKTKTVQNEYTIHIRKHIPIFAGLGGGSSNAAITLSVLNKLWNLNIPKVDLEI</sequence>
<dbReference type="PANTHER" id="PTHR43527:SF2">
    <property type="entry name" value="4-DIPHOSPHOCYTIDYL-2-C-METHYL-D-ERYTHRITOL KINASE, CHLOROPLASTIC"/>
    <property type="match status" value="1"/>
</dbReference>
<evidence type="ECO:0000259" key="5">
    <source>
        <dbReference type="Pfam" id="PF00288"/>
    </source>
</evidence>
<dbReference type="SUPFAM" id="SSF54211">
    <property type="entry name" value="Ribosomal protein S5 domain 2-like"/>
    <property type="match status" value="1"/>
</dbReference>
<evidence type="ECO:0000256" key="2">
    <source>
        <dbReference type="ARBA" id="ARBA00022741"/>
    </source>
</evidence>
<dbReference type="Pfam" id="PF00288">
    <property type="entry name" value="GHMP_kinases_N"/>
    <property type="match status" value="1"/>
</dbReference>
<dbReference type="GO" id="GO:0005524">
    <property type="term" value="F:ATP binding"/>
    <property type="evidence" value="ECO:0007669"/>
    <property type="project" value="UniProtKB-KW"/>
</dbReference>
<dbReference type="AlphaFoldDB" id="A0A382X3K4"/>
<dbReference type="Gene3D" id="3.30.230.10">
    <property type="match status" value="1"/>
</dbReference>
<evidence type="ECO:0000313" key="6">
    <source>
        <dbReference type="EMBL" id="SVD65692.1"/>
    </source>
</evidence>
<evidence type="ECO:0000256" key="1">
    <source>
        <dbReference type="ARBA" id="ARBA00022679"/>
    </source>
</evidence>
<accession>A0A382X3K4</accession>
<reference evidence="6" key="1">
    <citation type="submission" date="2018-05" db="EMBL/GenBank/DDBJ databases">
        <authorList>
            <person name="Lanie J.A."/>
            <person name="Ng W.-L."/>
            <person name="Kazmierczak K.M."/>
            <person name="Andrzejewski T.M."/>
            <person name="Davidsen T.M."/>
            <person name="Wayne K.J."/>
            <person name="Tettelin H."/>
            <person name="Glass J.I."/>
            <person name="Rusch D."/>
            <person name="Podicherti R."/>
            <person name="Tsui H.-C.T."/>
            <person name="Winkler M.E."/>
        </authorList>
    </citation>
    <scope>NUCLEOTIDE SEQUENCE</scope>
</reference>
<dbReference type="InterPro" id="IPR006204">
    <property type="entry name" value="GHMP_kinase_N_dom"/>
</dbReference>
<evidence type="ECO:0000256" key="3">
    <source>
        <dbReference type="ARBA" id="ARBA00022777"/>
    </source>
</evidence>
<keyword evidence="1" id="KW-0808">Transferase</keyword>
<protein>
    <recommendedName>
        <fullName evidence="5">GHMP kinase N-terminal domain-containing protein</fullName>
    </recommendedName>
</protein>
<dbReference type="PANTHER" id="PTHR43527">
    <property type="entry name" value="4-DIPHOSPHOCYTIDYL-2-C-METHYL-D-ERYTHRITOL KINASE, CHLOROPLASTIC"/>
    <property type="match status" value="1"/>
</dbReference>
<proteinExistence type="predicted"/>
<keyword evidence="3" id="KW-0418">Kinase</keyword>
<evidence type="ECO:0000256" key="4">
    <source>
        <dbReference type="ARBA" id="ARBA00022840"/>
    </source>
</evidence>
<gene>
    <name evidence="6" type="ORF">METZ01_LOCUS418546</name>
</gene>
<dbReference type="InterPro" id="IPR014721">
    <property type="entry name" value="Ribsml_uS5_D2-typ_fold_subgr"/>
</dbReference>